<sequence length="270" mass="30253">MTLLIWHDGDFRELPLTEDCRLLIIDSWRHSFGKSFGLGQHAARFNAACGSMGSVLPREIWQRIEALLARPENCQRELFPRISLLEFPDGTRRIGFEIRPAPAVRETTTLVYGAGEDHRQAPVLKGPDLALFAKMKAGVEADDVIISDTDGACLETTTGALVLWKDDVLVLSDRLDKQLPSVTLYQIFMRARDLGKRIEFAPIYPDDLAAGPVWFLNALHGISPVTQIQVGDTVIEPPRHSEEAEWISWWWAQFGAHTDNCEHPDLSALA</sequence>
<gene>
    <name evidence="1" type="ORF">HF853_04405</name>
</gene>
<evidence type="ECO:0000313" key="1">
    <source>
        <dbReference type="EMBL" id="NME88927.1"/>
    </source>
</evidence>
<dbReference type="AlphaFoldDB" id="A0AB36CKS3"/>
<keyword evidence="1" id="KW-0032">Aminotransferase</keyword>
<name>A0AB36CKS3_9CORY</name>
<dbReference type="Gene3D" id="3.20.10.10">
    <property type="entry name" value="D-amino Acid Aminotransferase, subunit A, domain 2"/>
    <property type="match status" value="1"/>
</dbReference>
<dbReference type="Proteomes" id="UP000544551">
    <property type="component" value="Unassembled WGS sequence"/>
</dbReference>
<dbReference type="InterPro" id="IPR043132">
    <property type="entry name" value="BCAT-like_C"/>
</dbReference>
<dbReference type="Pfam" id="PF01063">
    <property type="entry name" value="Aminotran_4"/>
    <property type="match status" value="1"/>
</dbReference>
<keyword evidence="1" id="KW-0808">Transferase</keyword>
<reference evidence="1 2" key="1">
    <citation type="submission" date="2020-04" db="EMBL/GenBank/DDBJ databases">
        <authorList>
            <person name="Hitch T.C.A."/>
            <person name="Wylensek D."/>
            <person name="Clavel T."/>
        </authorList>
    </citation>
    <scope>NUCLEOTIDE SEQUENCE [LARGE SCALE GENOMIC DNA]</scope>
    <source>
        <strain evidence="1 2">BL-383-APC-3D</strain>
    </source>
</reference>
<comment type="caution">
    <text evidence="1">The sequence shown here is derived from an EMBL/GenBank/DDBJ whole genome shotgun (WGS) entry which is preliminary data.</text>
</comment>
<evidence type="ECO:0000313" key="2">
    <source>
        <dbReference type="Proteomes" id="UP000544551"/>
    </source>
</evidence>
<proteinExistence type="predicted"/>
<dbReference type="InterPro" id="IPR001544">
    <property type="entry name" value="Aminotrans_IV"/>
</dbReference>
<dbReference type="InterPro" id="IPR036038">
    <property type="entry name" value="Aminotransferase-like"/>
</dbReference>
<organism evidence="1 2">
    <name type="scientific">Corynebacterium stationis</name>
    <dbReference type="NCBI Taxonomy" id="1705"/>
    <lineage>
        <taxon>Bacteria</taxon>
        <taxon>Bacillati</taxon>
        <taxon>Actinomycetota</taxon>
        <taxon>Actinomycetes</taxon>
        <taxon>Mycobacteriales</taxon>
        <taxon>Corynebacteriaceae</taxon>
        <taxon>Corynebacterium</taxon>
    </lineage>
</organism>
<dbReference type="RefSeq" id="WP_168969289.1">
    <property type="nucleotide sequence ID" value="NZ_JABAFZ010000003.1"/>
</dbReference>
<accession>A0AB36CKS3</accession>
<dbReference type="SUPFAM" id="SSF56752">
    <property type="entry name" value="D-aminoacid aminotransferase-like PLP-dependent enzymes"/>
    <property type="match status" value="1"/>
</dbReference>
<dbReference type="GO" id="GO:0008483">
    <property type="term" value="F:transaminase activity"/>
    <property type="evidence" value="ECO:0007669"/>
    <property type="project" value="UniProtKB-KW"/>
</dbReference>
<dbReference type="EMBL" id="JABAFZ010000003">
    <property type="protein sequence ID" value="NME88927.1"/>
    <property type="molecule type" value="Genomic_DNA"/>
</dbReference>
<protein>
    <submittedName>
        <fullName evidence="1">Aminotransferase class IV</fullName>
    </submittedName>
</protein>